<sequence length="74" mass="8976">MEYLVNLLDLQSSLEIQKFRKYIELIRQRLEVSDDLVGSLETLVFDLLKNLVSLLDLFYQYSLLRKLERIQQRR</sequence>
<reference evidence="1 2" key="1">
    <citation type="journal article" date="2010" name="J. Bacteriol.">
        <title>Complete genome sequence of the cellulolytic thermophile Caldicellulosiruptor obsidiansis OB47T.</title>
        <authorList>
            <person name="Elkins J.G."/>
            <person name="Lochner A."/>
            <person name="Hamilton-Brehm S.D."/>
            <person name="Davenport K.W."/>
            <person name="Podar M."/>
            <person name="Brown S.D."/>
            <person name="Land M.L."/>
            <person name="Hauser L.J."/>
            <person name="Klingeman D.M."/>
            <person name="Raman B."/>
            <person name="Goodwin L.A."/>
            <person name="Tapia R."/>
            <person name="Meincke L.J."/>
            <person name="Detter J.C."/>
            <person name="Bruce D.C."/>
            <person name="Han C.S."/>
            <person name="Palumbo A.V."/>
            <person name="Cottingham R.W."/>
            <person name="Keller M."/>
            <person name="Graham D.E."/>
        </authorList>
    </citation>
    <scope>NUCLEOTIDE SEQUENCE [LARGE SCALE GENOMIC DNA]</scope>
    <source>
        <strain evidence="2">ATCC BAA-2073 / strain OB47</strain>
    </source>
</reference>
<dbReference type="AlphaFoldDB" id="D9TFV2"/>
<evidence type="ECO:0000313" key="2">
    <source>
        <dbReference type="Proteomes" id="UP000000347"/>
    </source>
</evidence>
<accession>D9TFV2</accession>
<organism evidence="1 2">
    <name type="scientific">Caldicellulosiruptor obsidiansis (strain ATCC BAA-2073 / JCM 16842 / OB47)</name>
    <dbReference type="NCBI Taxonomy" id="608506"/>
    <lineage>
        <taxon>Bacteria</taxon>
        <taxon>Bacillati</taxon>
        <taxon>Bacillota</taxon>
        <taxon>Bacillota incertae sedis</taxon>
        <taxon>Caldicellulosiruptorales</taxon>
        <taxon>Caldicellulosiruptoraceae</taxon>
        <taxon>Caldicellulosiruptor</taxon>
    </lineage>
</organism>
<dbReference type="Proteomes" id="UP000000347">
    <property type="component" value="Chromosome"/>
</dbReference>
<dbReference type="STRING" id="608506.COB47_1796"/>
<keyword evidence="2" id="KW-1185">Reference proteome</keyword>
<dbReference type="EMBL" id="CP002164">
    <property type="protein sequence ID" value="ADL43072.1"/>
    <property type="molecule type" value="Genomic_DNA"/>
</dbReference>
<dbReference type="KEGG" id="cob:COB47_1796"/>
<protein>
    <submittedName>
        <fullName evidence="1">Uncharacterized protein</fullName>
    </submittedName>
</protein>
<dbReference type="HOGENOM" id="CLU_2680739_0_0_9"/>
<proteinExistence type="predicted"/>
<name>D9TFV2_CALOO</name>
<evidence type="ECO:0000313" key="1">
    <source>
        <dbReference type="EMBL" id="ADL43072.1"/>
    </source>
</evidence>
<gene>
    <name evidence="1" type="ordered locus">COB47_1796</name>
</gene>